<comment type="caution">
    <text evidence="2">The sequence shown here is derived from an EMBL/GenBank/DDBJ whole genome shotgun (WGS) entry which is preliminary data.</text>
</comment>
<dbReference type="AlphaFoldDB" id="A0A931I1L0"/>
<reference evidence="2" key="1">
    <citation type="submission" date="2020-12" db="EMBL/GenBank/DDBJ databases">
        <title>Methylobrevis albus sp. nov., isolated from fresh water lack sediment.</title>
        <authorList>
            <person name="Zou Q."/>
        </authorList>
    </citation>
    <scope>NUCLEOTIDE SEQUENCE</scope>
    <source>
        <strain evidence="2">L22</strain>
    </source>
</reference>
<gene>
    <name evidence="2" type="ORF">I5731_07220</name>
</gene>
<organism evidence="2 3">
    <name type="scientific">Methylobrevis albus</name>
    <dbReference type="NCBI Taxonomy" id="2793297"/>
    <lineage>
        <taxon>Bacteria</taxon>
        <taxon>Pseudomonadati</taxon>
        <taxon>Pseudomonadota</taxon>
        <taxon>Alphaproteobacteria</taxon>
        <taxon>Hyphomicrobiales</taxon>
        <taxon>Pleomorphomonadaceae</taxon>
        <taxon>Methylobrevis</taxon>
    </lineage>
</organism>
<dbReference type="RefSeq" id="WP_197310698.1">
    <property type="nucleotide sequence ID" value="NZ_JADZLT010000048.1"/>
</dbReference>
<keyword evidence="3" id="KW-1185">Reference proteome</keyword>
<dbReference type="EMBL" id="JADZLT010000048">
    <property type="protein sequence ID" value="MBH0237603.1"/>
    <property type="molecule type" value="Genomic_DNA"/>
</dbReference>
<protein>
    <submittedName>
        <fullName evidence="2">DUF2460 domain-containing protein</fullName>
    </submittedName>
</protein>
<dbReference type="Pfam" id="PF09343">
    <property type="entry name" value="DUF2460"/>
    <property type="match status" value="1"/>
</dbReference>
<name>A0A931I1L0_9HYPH</name>
<sequence length="203" mass="22083">MPPSSFHDVGFPVDIAFGASGGPERRTEIVTLGSGREFRNSRWADARRRFDAGYGIRTLDDLYEVISFFEERRGRLYGFRFRDKTDWKSCAPGQTPSPADQTIGIGNGSTVNFQLVKSYGLMMPYVRRITRPVAGSVRPSVAADIDLATGMLTFAAPPPAGAVVAAGFAFDLPARFDTDRLVISLSAFEAGEIPSIPVVEIAE</sequence>
<dbReference type="NCBIfam" id="TIGR02217">
    <property type="entry name" value="chp_TIGR02217"/>
    <property type="match status" value="1"/>
</dbReference>
<accession>A0A931I1L0</accession>
<evidence type="ECO:0000259" key="1">
    <source>
        <dbReference type="Pfam" id="PF09343"/>
    </source>
</evidence>
<dbReference type="InterPro" id="IPR011740">
    <property type="entry name" value="DUF2460"/>
</dbReference>
<evidence type="ECO:0000313" key="3">
    <source>
        <dbReference type="Proteomes" id="UP000631694"/>
    </source>
</evidence>
<feature type="domain" description="DUF2460" evidence="1">
    <location>
        <begin position="7"/>
        <end position="201"/>
    </location>
</feature>
<dbReference type="Proteomes" id="UP000631694">
    <property type="component" value="Unassembled WGS sequence"/>
</dbReference>
<evidence type="ECO:0000313" key="2">
    <source>
        <dbReference type="EMBL" id="MBH0237603.1"/>
    </source>
</evidence>
<proteinExistence type="predicted"/>